<organism evidence="3 4">
    <name type="scientific">Dictyobacter vulcani</name>
    <dbReference type="NCBI Taxonomy" id="2607529"/>
    <lineage>
        <taxon>Bacteria</taxon>
        <taxon>Bacillati</taxon>
        <taxon>Chloroflexota</taxon>
        <taxon>Ktedonobacteria</taxon>
        <taxon>Ktedonobacterales</taxon>
        <taxon>Dictyobacteraceae</taxon>
        <taxon>Dictyobacter</taxon>
    </lineage>
</organism>
<evidence type="ECO:0000259" key="1">
    <source>
        <dbReference type="Pfam" id="PF13470"/>
    </source>
</evidence>
<dbReference type="InterPro" id="IPR029060">
    <property type="entry name" value="PIN-like_dom_sf"/>
</dbReference>
<feature type="domain" description="PIN" evidence="1">
    <location>
        <begin position="6"/>
        <end position="110"/>
    </location>
</feature>
<evidence type="ECO:0000313" key="3">
    <source>
        <dbReference type="EMBL" id="GER89000.1"/>
    </source>
</evidence>
<protein>
    <submittedName>
        <fullName evidence="3">PIN domain-containing protein</fullName>
    </submittedName>
</protein>
<dbReference type="InterPro" id="IPR002716">
    <property type="entry name" value="PIN_dom"/>
</dbReference>
<dbReference type="Pfam" id="PF13470">
    <property type="entry name" value="PIN_3"/>
    <property type="match status" value="1"/>
</dbReference>
<dbReference type="AlphaFoldDB" id="A0A5J4KRC5"/>
<gene>
    <name evidence="3" type="ORF">KDW_31620</name>
</gene>
<name>A0A5J4KRC5_9CHLR</name>
<accession>A0A5J4KRC5</accession>
<evidence type="ECO:0000259" key="2">
    <source>
        <dbReference type="Pfam" id="PF26343"/>
    </source>
</evidence>
<comment type="caution">
    <text evidence="3">The sequence shown here is derived from an EMBL/GenBank/DDBJ whole genome shotgun (WGS) entry which is preliminary data.</text>
</comment>
<dbReference type="EMBL" id="BKZW01000001">
    <property type="protein sequence ID" value="GER89000.1"/>
    <property type="molecule type" value="Genomic_DNA"/>
</dbReference>
<sequence length="195" mass="22128">MSSLHVVLDANVIFPASLRDILLRLAADDLYRLYITDEILEETCRNLIIKGRMTESGTLHLKREIKRSFPEAFVNGYQLLIPSMSNHVKDRHVLATAVKVQAQVIVTQNLKDFPSNSLSPFDIEAQSPDDFLVHLHYLNSEVVARNLIEQAGDLRKPSKTVPELLDILAQHTPRFVALARVHFSSTSYSWPQIQD</sequence>
<feature type="domain" description="VapC50 C-terminal" evidence="2">
    <location>
        <begin position="128"/>
        <end position="180"/>
    </location>
</feature>
<dbReference type="InterPro" id="IPR058652">
    <property type="entry name" value="VapC50_C"/>
</dbReference>
<reference evidence="3 4" key="1">
    <citation type="submission" date="2019-10" db="EMBL/GenBank/DDBJ databases">
        <title>Dictyobacter vulcani sp. nov., within the class Ktedonobacteria, isolated from soil of volcanic Mt. Zao.</title>
        <authorList>
            <person name="Zheng Y."/>
            <person name="Wang C.M."/>
            <person name="Sakai Y."/>
            <person name="Abe K."/>
            <person name="Yokota A."/>
            <person name="Yabe S."/>
        </authorList>
    </citation>
    <scope>NUCLEOTIDE SEQUENCE [LARGE SCALE GENOMIC DNA]</scope>
    <source>
        <strain evidence="3 4">W12</strain>
    </source>
</reference>
<dbReference type="SUPFAM" id="SSF88723">
    <property type="entry name" value="PIN domain-like"/>
    <property type="match status" value="1"/>
</dbReference>
<dbReference type="Pfam" id="PF26343">
    <property type="entry name" value="VapC50_C"/>
    <property type="match status" value="1"/>
</dbReference>
<dbReference type="Proteomes" id="UP000326912">
    <property type="component" value="Unassembled WGS sequence"/>
</dbReference>
<dbReference type="RefSeq" id="WP_151756828.1">
    <property type="nucleotide sequence ID" value="NZ_BKZW01000001.1"/>
</dbReference>
<keyword evidence="4" id="KW-1185">Reference proteome</keyword>
<proteinExistence type="predicted"/>
<evidence type="ECO:0000313" key="4">
    <source>
        <dbReference type="Proteomes" id="UP000326912"/>
    </source>
</evidence>